<reference evidence="2" key="1">
    <citation type="submission" date="2022-01" db="EMBL/GenBank/DDBJ databases">
        <authorList>
            <person name="Jo J.-H."/>
            <person name="Im W.-T."/>
        </authorList>
    </citation>
    <scope>NUCLEOTIDE SEQUENCE</scope>
    <source>
        <strain evidence="2">NA20</strain>
    </source>
</reference>
<gene>
    <name evidence="2" type="ORF">LZZ85_08090</name>
</gene>
<dbReference type="InterPro" id="IPR053161">
    <property type="entry name" value="Ulvan_degrading_GH"/>
</dbReference>
<dbReference type="PANTHER" id="PTHR36848">
    <property type="entry name" value="DNA-BINDING PROTEIN (PUTATIVE SECRETED PROTEIN)-RELATED"/>
    <property type="match status" value="1"/>
</dbReference>
<dbReference type="GO" id="GO:0016787">
    <property type="term" value="F:hydrolase activity"/>
    <property type="evidence" value="ECO:0007669"/>
    <property type="project" value="UniProtKB-KW"/>
</dbReference>
<keyword evidence="3" id="KW-1185">Reference proteome</keyword>
<keyword evidence="1" id="KW-0732">Signal</keyword>
<dbReference type="NCBIfam" id="NF045579">
    <property type="entry name" value="rhamnoside_JR"/>
    <property type="match status" value="1"/>
</dbReference>
<proteinExistence type="predicted"/>
<dbReference type="Pfam" id="PF17132">
    <property type="entry name" value="Glyco_hydro_106"/>
    <property type="match status" value="2"/>
</dbReference>
<feature type="signal peptide" evidence="1">
    <location>
        <begin position="1"/>
        <end position="21"/>
    </location>
</feature>
<dbReference type="RefSeq" id="WP_237870471.1">
    <property type="nucleotide sequence ID" value="NZ_JAKLTR010000004.1"/>
</dbReference>
<evidence type="ECO:0000313" key="3">
    <source>
        <dbReference type="Proteomes" id="UP001165367"/>
    </source>
</evidence>
<protein>
    <submittedName>
        <fullName evidence="2">Glycoside hydrolase family 2 protein</fullName>
    </submittedName>
</protein>
<accession>A0ABS9KPI1</accession>
<dbReference type="Proteomes" id="UP001165367">
    <property type="component" value="Unassembled WGS sequence"/>
</dbReference>
<dbReference type="SUPFAM" id="SSF49785">
    <property type="entry name" value="Galactose-binding domain-like"/>
    <property type="match status" value="1"/>
</dbReference>
<dbReference type="Gene3D" id="2.60.120.260">
    <property type="entry name" value="Galactose-binding domain-like"/>
    <property type="match status" value="1"/>
</dbReference>
<evidence type="ECO:0000313" key="2">
    <source>
        <dbReference type="EMBL" id="MCG2614238.1"/>
    </source>
</evidence>
<sequence>MKKGLLGFCFGMIALAGNAQMQWPAVTNTNKPWTRWWWEGSAVNKPDITWNLEQYQKAGIGGVELTPIYGVYGHEKEFIDFLSPKWMEHFVYTLRGARKLGMGVDLANGTGWPFGGPWVKDQDASKSIYYKMYPLSEGQSLPEKIIYTREVLVRTANNKTVSADTLLQPVTRNKDLQSLALDQLQYAGNLPLQLLMAYSENGQAIDITKYVAADGQLDWKAPSGKWTLYALFEGLHGKMVERAAPGGEGYAIDHFSLAAANNYFKRFDQAFKGYDLSYLRSFFNDSYEVDDAKGQANWTPLLLDEFKKRKGYDLRHHLPALFGKGTSAGNARVIYDYRSVIDDLLLEHFTKTWKTWAAGKNKMVRNQSHGSPANTLDLYSVVDIPETEGNDILRFKFATSAANVTGKKLVSSESATWLNEHFLSSWADVKKIVDLFFLGGVNHIFYHGTAYSPKEAPWPGWLFYAAVHFQPTNPQWKDFHALNTYITRVQSFLQGGKPDNDVLLYYPIIDRYSQPGNALLQHFDGMEKNFEHTAFEELSKTMLEKGYGFDFFSDRQLKQFTMAGKKIQTGGNAYQTILLPANKLIDEKTFEKLMDLAKRGATILAYKHLPDSVPGLFNLEERQNKYQQLVDRLKFEKKDGLSTAQIGAGVVMLGDDVDQLLQAARVRKESLADKKLSMVRRRNANGTFYFISNRNEKSFADWITLQTPAASVAVFNPMTGETGLAKTRRLKDGQTEAWIELKIYESLIIQTYTTAKNGGLYPFMDLTGEPVALQNQWRLRFLDGGPVLPDPVKPEKLQSWTALTGEHGKHFSGTASYTTTFDRPNVNASHFVLDLGKVHETAEVKLNGKAVATLIGPDYKVTIPVSLLNPSNHLEIIVANLMANRIIHMDQTNQPWKIFYNTNMPARKKENAKDGIFTAAEWKPLPSGLLGPVTLTPAEPLTVTTTK</sequence>
<evidence type="ECO:0000256" key="1">
    <source>
        <dbReference type="SAM" id="SignalP"/>
    </source>
</evidence>
<feature type="chain" id="PRO_5046230685" evidence="1">
    <location>
        <begin position="22"/>
        <end position="947"/>
    </location>
</feature>
<dbReference type="EMBL" id="JAKLTR010000004">
    <property type="protein sequence ID" value="MCG2614238.1"/>
    <property type="molecule type" value="Genomic_DNA"/>
</dbReference>
<comment type="caution">
    <text evidence="2">The sequence shown here is derived from an EMBL/GenBank/DDBJ whole genome shotgun (WGS) entry which is preliminary data.</text>
</comment>
<keyword evidence="2" id="KW-0378">Hydrolase</keyword>
<organism evidence="2 3">
    <name type="scientific">Terrimonas ginsenosidimutans</name>
    <dbReference type="NCBI Taxonomy" id="2908004"/>
    <lineage>
        <taxon>Bacteria</taxon>
        <taxon>Pseudomonadati</taxon>
        <taxon>Bacteroidota</taxon>
        <taxon>Chitinophagia</taxon>
        <taxon>Chitinophagales</taxon>
        <taxon>Chitinophagaceae</taxon>
        <taxon>Terrimonas</taxon>
    </lineage>
</organism>
<dbReference type="InterPro" id="IPR008979">
    <property type="entry name" value="Galactose-bd-like_sf"/>
</dbReference>
<name>A0ABS9KPI1_9BACT</name>
<dbReference type="PANTHER" id="PTHR36848:SF2">
    <property type="entry name" value="SECRETED PROTEIN"/>
    <property type="match status" value="1"/>
</dbReference>